<dbReference type="AlphaFoldDB" id="A0A1G6IMJ2"/>
<reference evidence="3" key="1">
    <citation type="submission" date="2016-10" db="EMBL/GenBank/DDBJ databases">
        <authorList>
            <person name="Varghese N."/>
            <person name="Submissions S."/>
        </authorList>
    </citation>
    <scope>NUCLEOTIDE SEQUENCE [LARGE SCALE GENOMIC DNA]</scope>
    <source>
        <strain evidence="3">DSM 11005</strain>
    </source>
</reference>
<dbReference type="OrthoDB" id="9805013at2"/>
<gene>
    <name evidence="2" type="ORF">SAMN04487864_102149</name>
</gene>
<dbReference type="PANTHER" id="PTHR43741:SF4">
    <property type="entry name" value="FMN-DEPENDENT NADH:QUINONE OXIDOREDUCTASE"/>
    <property type="match status" value="1"/>
</dbReference>
<dbReference type="InterPro" id="IPR003680">
    <property type="entry name" value="Flavodoxin_fold"/>
</dbReference>
<dbReference type="InterPro" id="IPR029039">
    <property type="entry name" value="Flavoprotein-like_sf"/>
</dbReference>
<keyword evidence="3" id="KW-1185">Reference proteome</keyword>
<organism evidence="2 3">
    <name type="scientific">Succiniclasticum ruminis</name>
    <dbReference type="NCBI Taxonomy" id="40841"/>
    <lineage>
        <taxon>Bacteria</taxon>
        <taxon>Bacillati</taxon>
        <taxon>Bacillota</taxon>
        <taxon>Negativicutes</taxon>
        <taxon>Acidaminococcales</taxon>
        <taxon>Acidaminococcaceae</taxon>
        <taxon>Succiniclasticum</taxon>
    </lineage>
</organism>
<evidence type="ECO:0000313" key="3">
    <source>
        <dbReference type="Proteomes" id="UP000198943"/>
    </source>
</evidence>
<accession>A0A1G6IMJ2</accession>
<dbReference type="PANTHER" id="PTHR43741">
    <property type="entry name" value="FMN-DEPENDENT NADH-AZOREDUCTASE 1"/>
    <property type="match status" value="1"/>
</dbReference>
<name>A0A1G6IMJ2_9FIRM</name>
<dbReference type="Gene3D" id="3.40.50.360">
    <property type="match status" value="1"/>
</dbReference>
<dbReference type="RefSeq" id="WP_093729321.1">
    <property type="nucleotide sequence ID" value="NZ_FMYW01000002.1"/>
</dbReference>
<sequence length="184" mass="21174">MVLYIDACVRKNSRTRRLADCLLNTLNAPYTRLRLAECVFQTVDEAFLEKRDRLLREGDFDNPVFAYARQFAQADKIIIAAPFWNLSFPAVLKSYLEQINVVGITFRYTPEGIPEGLCRAERLYYVTTAGGDFFPEQYGFGYVKALAQNFYHIKDVKLIKATGLDIEGAPVEKILRDCEEKIRR</sequence>
<evidence type="ECO:0000259" key="1">
    <source>
        <dbReference type="Pfam" id="PF02525"/>
    </source>
</evidence>
<evidence type="ECO:0000313" key="2">
    <source>
        <dbReference type="EMBL" id="SDC07707.1"/>
    </source>
</evidence>
<dbReference type="InterPro" id="IPR050104">
    <property type="entry name" value="FMN-dep_NADH:Q_OxRdtase_AzoR1"/>
</dbReference>
<dbReference type="EMBL" id="FMYW01000002">
    <property type="protein sequence ID" value="SDC07707.1"/>
    <property type="molecule type" value="Genomic_DNA"/>
</dbReference>
<feature type="domain" description="Flavodoxin-like fold" evidence="1">
    <location>
        <begin position="2"/>
        <end position="183"/>
    </location>
</feature>
<dbReference type="Pfam" id="PF02525">
    <property type="entry name" value="Flavodoxin_2"/>
    <property type="match status" value="1"/>
</dbReference>
<dbReference type="Proteomes" id="UP000198943">
    <property type="component" value="Unassembled WGS sequence"/>
</dbReference>
<dbReference type="SUPFAM" id="SSF52218">
    <property type="entry name" value="Flavoproteins"/>
    <property type="match status" value="1"/>
</dbReference>
<proteinExistence type="predicted"/>
<protein>
    <submittedName>
        <fullName evidence="2">FMN-dependent NADH-azoreductase</fullName>
    </submittedName>
</protein>